<evidence type="ECO:0000313" key="1">
    <source>
        <dbReference type="EMBL" id="VDP83748.1"/>
    </source>
</evidence>
<name>A0A183Q2W7_9TREM</name>
<sequence length="68" mass="7771">MSRVIAPDMVFHNDSLISDESRCKSDENMLNEPSHDRKPDEVLIDADFSNDPLLCNDTLNKFEESISE</sequence>
<gene>
    <name evidence="1" type="ORF">SMTD_LOCUS20953</name>
</gene>
<protein>
    <submittedName>
        <fullName evidence="1">Uncharacterized protein</fullName>
    </submittedName>
</protein>
<reference evidence="1 2" key="1">
    <citation type="submission" date="2018-11" db="EMBL/GenBank/DDBJ databases">
        <authorList>
            <consortium name="Pathogen Informatics"/>
        </authorList>
    </citation>
    <scope>NUCLEOTIDE SEQUENCE [LARGE SCALE GENOMIC DNA]</scope>
    <source>
        <strain>Denwood</strain>
        <strain evidence="2">Zambia</strain>
    </source>
</reference>
<accession>A0A183Q2W7</accession>
<dbReference type="AlphaFoldDB" id="A0A183Q2W7"/>
<dbReference type="EMBL" id="UZAL01045814">
    <property type="protein sequence ID" value="VDP83748.1"/>
    <property type="molecule type" value="Genomic_DNA"/>
</dbReference>
<keyword evidence="2" id="KW-1185">Reference proteome</keyword>
<organism evidence="1 2">
    <name type="scientific">Schistosoma mattheei</name>
    <dbReference type="NCBI Taxonomy" id="31246"/>
    <lineage>
        <taxon>Eukaryota</taxon>
        <taxon>Metazoa</taxon>
        <taxon>Spiralia</taxon>
        <taxon>Lophotrochozoa</taxon>
        <taxon>Platyhelminthes</taxon>
        <taxon>Trematoda</taxon>
        <taxon>Digenea</taxon>
        <taxon>Strigeidida</taxon>
        <taxon>Schistosomatoidea</taxon>
        <taxon>Schistosomatidae</taxon>
        <taxon>Schistosoma</taxon>
    </lineage>
</organism>
<proteinExistence type="predicted"/>
<evidence type="ECO:0000313" key="2">
    <source>
        <dbReference type="Proteomes" id="UP000269396"/>
    </source>
</evidence>
<dbReference type="Proteomes" id="UP000269396">
    <property type="component" value="Unassembled WGS sequence"/>
</dbReference>